<dbReference type="AlphaFoldDB" id="A0A392TI74"/>
<accession>A0A392TI74</accession>
<keyword evidence="2" id="KW-1185">Reference proteome</keyword>
<organism evidence="1 2">
    <name type="scientific">Trifolium medium</name>
    <dbReference type="NCBI Taxonomy" id="97028"/>
    <lineage>
        <taxon>Eukaryota</taxon>
        <taxon>Viridiplantae</taxon>
        <taxon>Streptophyta</taxon>
        <taxon>Embryophyta</taxon>
        <taxon>Tracheophyta</taxon>
        <taxon>Spermatophyta</taxon>
        <taxon>Magnoliopsida</taxon>
        <taxon>eudicotyledons</taxon>
        <taxon>Gunneridae</taxon>
        <taxon>Pentapetalae</taxon>
        <taxon>rosids</taxon>
        <taxon>fabids</taxon>
        <taxon>Fabales</taxon>
        <taxon>Fabaceae</taxon>
        <taxon>Papilionoideae</taxon>
        <taxon>50 kb inversion clade</taxon>
        <taxon>NPAAA clade</taxon>
        <taxon>Hologalegina</taxon>
        <taxon>IRL clade</taxon>
        <taxon>Trifolieae</taxon>
        <taxon>Trifolium</taxon>
    </lineage>
</organism>
<protein>
    <submittedName>
        <fullName evidence="1">Putative two pore calcium channel protein</fullName>
    </submittedName>
</protein>
<comment type="caution">
    <text evidence="1">The sequence shown here is derived from an EMBL/GenBank/DDBJ whole genome shotgun (WGS) entry which is preliminary data.</text>
</comment>
<dbReference type="EMBL" id="LXQA010589565">
    <property type="protein sequence ID" value="MCI60869.1"/>
    <property type="molecule type" value="Genomic_DNA"/>
</dbReference>
<name>A0A392TI74_9FABA</name>
<dbReference type="Proteomes" id="UP000265520">
    <property type="component" value="Unassembled WGS sequence"/>
</dbReference>
<sequence length="43" mass="4830">MEPLLRGESSGLRNRSRGRVHRTDAITYGSNYEKAAALIDLVR</sequence>
<evidence type="ECO:0000313" key="2">
    <source>
        <dbReference type="Proteomes" id="UP000265520"/>
    </source>
</evidence>
<proteinExistence type="predicted"/>
<reference evidence="1 2" key="1">
    <citation type="journal article" date="2018" name="Front. Plant Sci.">
        <title>Red Clover (Trifolium pratense) and Zigzag Clover (T. medium) - A Picture of Genomic Similarities and Differences.</title>
        <authorList>
            <person name="Dluhosova J."/>
            <person name="Istvanek J."/>
            <person name="Nedelnik J."/>
            <person name="Repkova J."/>
        </authorList>
    </citation>
    <scope>NUCLEOTIDE SEQUENCE [LARGE SCALE GENOMIC DNA]</scope>
    <source>
        <strain evidence="2">cv. 10/8</strain>
        <tissue evidence="1">Leaf</tissue>
    </source>
</reference>
<feature type="non-terminal residue" evidence="1">
    <location>
        <position position="43"/>
    </location>
</feature>
<evidence type="ECO:0000313" key="1">
    <source>
        <dbReference type="EMBL" id="MCI60869.1"/>
    </source>
</evidence>